<proteinExistence type="predicted"/>
<name>A0ABD0BD80_AERCA</name>
<organism evidence="1 2">
    <name type="scientific">Aeromonas caviae</name>
    <name type="common">Aeromonas punctata</name>
    <dbReference type="NCBI Taxonomy" id="648"/>
    <lineage>
        <taxon>Bacteria</taxon>
        <taxon>Pseudomonadati</taxon>
        <taxon>Pseudomonadota</taxon>
        <taxon>Gammaproteobacteria</taxon>
        <taxon>Aeromonadales</taxon>
        <taxon>Aeromonadaceae</taxon>
        <taxon>Aeromonas</taxon>
    </lineage>
</organism>
<reference evidence="1 2" key="1">
    <citation type="submission" date="2021-07" db="EMBL/GenBank/DDBJ databases">
        <title>Draft genome sequence of carbapenem-resistant Aeromonas spp. in Japan.</title>
        <authorList>
            <person name="Maehana S."/>
            <person name="Suzuki M."/>
            <person name="Kitasato H."/>
        </authorList>
    </citation>
    <scope>NUCLEOTIDE SEQUENCE [LARGE SCALE GENOMIC DNA]</scope>
    <source>
        <strain evidence="1 2">KAM382</strain>
    </source>
</reference>
<accession>A0ABD0BD80</accession>
<dbReference type="Proteomes" id="UP000737420">
    <property type="component" value="Unassembled WGS sequence"/>
</dbReference>
<evidence type="ECO:0000313" key="2">
    <source>
        <dbReference type="Proteomes" id="UP000737420"/>
    </source>
</evidence>
<gene>
    <name evidence="1" type="ORF">KAM382_42740</name>
</gene>
<dbReference type="AlphaFoldDB" id="A0ABD0BD80"/>
<dbReference type="RefSeq" id="WP_223931363.1">
    <property type="nucleotide sequence ID" value="NZ_BPNR01000087.1"/>
</dbReference>
<protein>
    <submittedName>
        <fullName evidence="1">Uncharacterized protein</fullName>
    </submittedName>
</protein>
<comment type="caution">
    <text evidence="1">The sequence shown here is derived from an EMBL/GenBank/DDBJ whole genome shotgun (WGS) entry which is preliminary data.</text>
</comment>
<evidence type="ECO:0000313" key="1">
    <source>
        <dbReference type="EMBL" id="GJB94213.1"/>
    </source>
</evidence>
<sequence length="89" mass="9993">MNDPIQIFEQIGASSRGKCSLYVVREAVLETRQLRPVAFAMTGRSGINRLDFTCTNADRLGAHWQGFCENNRDRGGEVKWCANGFILEV</sequence>
<dbReference type="EMBL" id="BPOP01000082">
    <property type="protein sequence ID" value="GJB94213.1"/>
    <property type="molecule type" value="Genomic_DNA"/>
</dbReference>